<dbReference type="OrthoDB" id="242611at2157"/>
<proteinExistence type="predicted"/>
<organism evidence="2 3">
    <name type="scientific">Halosimplex litoreum</name>
    <dbReference type="NCBI Taxonomy" id="1198301"/>
    <lineage>
        <taxon>Archaea</taxon>
        <taxon>Methanobacteriati</taxon>
        <taxon>Methanobacteriota</taxon>
        <taxon>Stenosarchaea group</taxon>
        <taxon>Halobacteria</taxon>
        <taxon>Halobacteriales</taxon>
        <taxon>Haloarculaceae</taxon>
        <taxon>Halosimplex</taxon>
    </lineage>
</organism>
<dbReference type="AlphaFoldDB" id="A0A7T3G0G1"/>
<evidence type="ECO:0000313" key="2">
    <source>
        <dbReference type="EMBL" id="QPV64100.1"/>
    </source>
</evidence>
<dbReference type="InterPro" id="IPR058264">
    <property type="entry name" value="DUF7958"/>
</dbReference>
<dbReference type="Proteomes" id="UP000595001">
    <property type="component" value="Chromosome"/>
</dbReference>
<dbReference type="EMBL" id="CP065856">
    <property type="protein sequence ID" value="QPV64100.1"/>
    <property type="molecule type" value="Genomic_DNA"/>
</dbReference>
<accession>A0A7T3G0G1</accession>
<feature type="region of interest" description="Disordered" evidence="1">
    <location>
        <begin position="238"/>
        <end position="273"/>
    </location>
</feature>
<feature type="compositionally biased region" description="Low complexity" evidence="1">
    <location>
        <begin position="252"/>
        <end position="271"/>
    </location>
</feature>
<dbReference type="KEGG" id="hlt:I7X12_05600"/>
<sequence length="482" mass="54012">MLRASIEDTGEDGALVQLVDHADETHHVLVSWDGTIERHLQERFPPQGECDDATVEHVQRLHRRALYEVHWETDAEFVPTQKDPEYLRDAIDCLKDRSEDAFAEHFRPFYDAVQDPPIDCPPSAIESIVYRVRFSPGVSAVTETSAPLVVYQSEDGPVMESRGDRLEDYDVKIQLLPETLDIPCDDQFRRRVCRQLSCQMRDLYYKMAQRPPLAYRVSGIGLADAVSLDQQPLVADRLETGDTSPPRAEGGPSPTAPASANRSAASAGDAVDVPDDAPEFRIIRIHPEEQVMLWFNEDEGPRWVRYDDFAPSQAKNMSDFVRGNVVRADFSDDGTCERTITPPDPEECWAFDAVERVDDAVLAFFDAVDWVPEIADGAYDAAGEDSWGIASTFITDVDDDEASFEAHASPTSADKGTIYEAILRVDLTMENLFDELSTTDMPARHLIVARPTHRPYVVVLALTEASELDGYFHQKFRDASVV</sequence>
<evidence type="ECO:0000313" key="3">
    <source>
        <dbReference type="Proteomes" id="UP000595001"/>
    </source>
</evidence>
<reference evidence="2 3" key="1">
    <citation type="submission" date="2020-12" db="EMBL/GenBank/DDBJ databases">
        <title>Halosimplex halophilum sp. nov. and Halosimplex salinum sp. nov., two new members of the genus Halosimplex.</title>
        <authorList>
            <person name="Cui H.L."/>
        </authorList>
    </citation>
    <scope>NUCLEOTIDE SEQUENCE [LARGE SCALE GENOMIC DNA]</scope>
    <source>
        <strain evidence="2 3">YGH94</strain>
    </source>
</reference>
<evidence type="ECO:0000256" key="1">
    <source>
        <dbReference type="SAM" id="MobiDB-lite"/>
    </source>
</evidence>
<dbReference type="GeneID" id="60587947"/>
<name>A0A7T3G0G1_9EURY</name>
<protein>
    <submittedName>
        <fullName evidence="2">Uncharacterized protein</fullName>
    </submittedName>
</protein>
<dbReference type="RefSeq" id="WP_198062874.1">
    <property type="nucleotide sequence ID" value="NZ_CP065856.1"/>
</dbReference>
<gene>
    <name evidence="2" type="ORF">I7X12_05600</name>
</gene>
<dbReference type="Pfam" id="PF25858">
    <property type="entry name" value="DUF7958"/>
    <property type="match status" value="2"/>
</dbReference>
<keyword evidence="3" id="KW-1185">Reference proteome</keyword>